<accession>A0A2R4M0K6</accession>
<evidence type="ECO:0000313" key="2">
    <source>
        <dbReference type="EMBL" id="AVW90629.1"/>
    </source>
</evidence>
<feature type="region of interest" description="Disordered" evidence="1">
    <location>
        <begin position="46"/>
        <end position="68"/>
    </location>
</feature>
<name>A0A2R4M0K6_9RHOB</name>
<protein>
    <submittedName>
        <fullName evidence="2">Uncharacterized protein</fullName>
    </submittedName>
</protein>
<evidence type="ECO:0000313" key="3">
    <source>
        <dbReference type="Proteomes" id="UP000241447"/>
    </source>
</evidence>
<dbReference type="KEGG" id="cbak:DA792_05595"/>
<gene>
    <name evidence="2" type="ORF">DA792_05595</name>
</gene>
<proteinExistence type="predicted"/>
<dbReference type="AlphaFoldDB" id="A0A2R4M0K6"/>
<dbReference type="Proteomes" id="UP000241447">
    <property type="component" value="Chromosome"/>
</dbReference>
<dbReference type="EMBL" id="CP028475">
    <property type="protein sequence ID" value="AVW90629.1"/>
    <property type="molecule type" value="Genomic_DNA"/>
</dbReference>
<reference evidence="2 3" key="1">
    <citation type="submission" date="2018-03" db="EMBL/GenBank/DDBJ databases">
        <title>The Complete Genome of Celeribacter baekdonensis strain LH4, a Thiosulfate-Oxidizing Alphaproteobacterium Isolated from Gulf of Mexico Continental Slope Sediments.</title>
        <authorList>
            <person name="Flood B.E."/>
            <person name="Bailey J.V."/>
            <person name="Leprich D."/>
        </authorList>
    </citation>
    <scope>NUCLEOTIDE SEQUENCE [LARGE SCALE GENOMIC DNA]</scope>
    <source>
        <strain evidence="2 3">LH4</strain>
    </source>
</reference>
<evidence type="ECO:0000256" key="1">
    <source>
        <dbReference type="SAM" id="MobiDB-lite"/>
    </source>
</evidence>
<organism evidence="2 3">
    <name type="scientific">Celeribacter baekdonensis</name>
    <dbReference type="NCBI Taxonomy" id="875171"/>
    <lineage>
        <taxon>Bacteria</taxon>
        <taxon>Pseudomonadati</taxon>
        <taxon>Pseudomonadota</taxon>
        <taxon>Alphaproteobacteria</taxon>
        <taxon>Rhodobacterales</taxon>
        <taxon>Roseobacteraceae</taxon>
        <taxon>Celeribacter</taxon>
    </lineage>
</organism>
<sequence>MIGAPQRSPIEPIDVESVLQMLEDWEAQIRAEPAFYQWLREADEIDTGNGTGEQASPISAPKLRGPRP</sequence>